<dbReference type="InterPro" id="IPR000092">
    <property type="entry name" value="Polyprenyl_synt"/>
</dbReference>
<evidence type="ECO:0000256" key="3">
    <source>
        <dbReference type="ARBA" id="ARBA00022679"/>
    </source>
</evidence>
<comment type="cofactor">
    <cofactor evidence="1">
        <name>Mg(2+)</name>
        <dbReference type="ChEBI" id="CHEBI:18420"/>
    </cofactor>
</comment>
<dbReference type="SUPFAM" id="SSF48576">
    <property type="entry name" value="Terpenoid synthases"/>
    <property type="match status" value="1"/>
</dbReference>
<keyword evidence="5" id="KW-0460">Magnesium</keyword>
<dbReference type="KEGG" id="ppn:Palpr_2196"/>
<dbReference type="PANTHER" id="PTHR12001">
    <property type="entry name" value="GERANYLGERANYL PYROPHOSPHATE SYNTHASE"/>
    <property type="match status" value="1"/>
</dbReference>
<reference key="1">
    <citation type="submission" date="2010-11" db="EMBL/GenBank/DDBJ databases">
        <title>The complete genome of Paludibacter propionicigenes DSM 17365.</title>
        <authorList>
            <consortium name="US DOE Joint Genome Institute (JGI-PGF)"/>
            <person name="Lucas S."/>
            <person name="Copeland A."/>
            <person name="Lapidus A."/>
            <person name="Bruce D."/>
            <person name="Goodwin L."/>
            <person name="Pitluck S."/>
            <person name="Kyrpides N."/>
            <person name="Mavromatis K."/>
            <person name="Ivanova N."/>
            <person name="Munk A.C."/>
            <person name="Brettin T."/>
            <person name="Detter J.C."/>
            <person name="Han C."/>
            <person name="Tapia R."/>
            <person name="Land M."/>
            <person name="Hauser L."/>
            <person name="Markowitz V."/>
            <person name="Cheng J.-F."/>
            <person name="Hugenholtz P."/>
            <person name="Woyke T."/>
            <person name="Wu D."/>
            <person name="Gronow S."/>
            <person name="Wellnitz S."/>
            <person name="Brambilla E."/>
            <person name="Klenk H.-P."/>
            <person name="Eisen J.A."/>
        </authorList>
    </citation>
    <scope>NUCLEOTIDE SEQUENCE</scope>
    <source>
        <strain>WB4</strain>
    </source>
</reference>
<dbReference type="InterPro" id="IPR008949">
    <property type="entry name" value="Isoprenoid_synthase_dom_sf"/>
</dbReference>
<dbReference type="GO" id="GO:0008299">
    <property type="term" value="P:isoprenoid biosynthetic process"/>
    <property type="evidence" value="ECO:0007669"/>
    <property type="project" value="InterPro"/>
</dbReference>
<dbReference type="PANTHER" id="PTHR12001:SF69">
    <property type="entry name" value="ALL TRANS-POLYPRENYL-DIPHOSPHATE SYNTHASE PDSS1"/>
    <property type="match status" value="1"/>
</dbReference>
<evidence type="ECO:0000256" key="4">
    <source>
        <dbReference type="ARBA" id="ARBA00022723"/>
    </source>
</evidence>
<evidence type="ECO:0000256" key="5">
    <source>
        <dbReference type="ARBA" id="ARBA00022842"/>
    </source>
</evidence>
<evidence type="ECO:0000313" key="7">
    <source>
        <dbReference type="EMBL" id="ADQ80332.1"/>
    </source>
</evidence>
<dbReference type="STRING" id="694427.Palpr_2196"/>
<evidence type="ECO:0000256" key="1">
    <source>
        <dbReference type="ARBA" id="ARBA00001946"/>
    </source>
</evidence>
<proteinExistence type="inferred from homology"/>
<dbReference type="InterPro" id="IPR033749">
    <property type="entry name" value="Polyprenyl_synt_CS"/>
</dbReference>
<dbReference type="PROSITE" id="PS00444">
    <property type="entry name" value="POLYPRENYL_SYNTHASE_2"/>
    <property type="match status" value="1"/>
</dbReference>
<comment type="similarity">
    <text evidence="2 6">Belongs to the FPP/GGPP synthase family.</text>
</comment>
<accession>E4T6I8</accession>
<dbReference type="EMBL" id="CP002345">
    <property type="protein sequence ID" value="ADQ80332.1"/>
    <property type="molecule type" value="Genomic_DNA"/>
</dbReference>
<evidence type="ECO:0000256" key="2">
    <source>
        <dbReference type="ARBA" id="ARBA00006706"/>
    </source>
</evidence>
<dbReference type="Gene3D" id="1.10.600.10">
    <property type="entry name" value="Farnesyl Diphosphate Synthase"/>
    <property type="match status" value="1"/>
</dbReference>
<dbReference type="SFLD" id="SFLDS00005">
    <property type="entry name" value="Isoprenoid_Synthase_Type_I"/>
    <property type="match status" value="1"/>
</dbReference>
<dbReference type="CDD" id="cd00685">
    <property type="entry name" value="Trans_IPPS_HT"/>
    <property type="match status" value="1"/>
</dbReference>
<keyword evidence="3 6" id="KW-0808">Transferase</keyword>
<evidence type="ECO:0000256" key="6">
    <source>
        <dbReference type="RuleBase" id="RU004466"/>
    </source>
</evidence>
<reference evidence="7 8" key="2">
    <citation type="journal article" date="2011" name="Stand. Genomic Sci.">
        <title>Complete genome sequence of Paludibacter propionicigenes type strain (WB4).</title>
        <authorList>
            <person name="Gronow S."/>
            <person name="Munk C."/>
            <person name="Lapidus A."/>
            <person name="Nolan M."/>
            <person name="Lucas S."/>
            <person name="Hammon N."/>
            <person name="Deshpande S."/>
            <person name="Cheng J.F."/>
            <person name="Tapia R."/>
            <person name="Han C."/>
            <person name="Goodwin L."/>
            <person name="Pitluck S."/>
            <person name="Liolios K."/>
            <person name="Ivanova N."/>
            <person name="Mavromatis K."/>
            <person name="Mikhailova N."/>
            <person name="Pati A."/>
            <person name="Chen A."/>
            <person name="Palaniappan K."/>
            <person name="Land M."/>
            <person name="Hauser L."/>
            <person name="Chang Y.J."/>
            <person name="Jeffries C.D."/>
            <person name="Brambilla E."/>
            <person name="Rohde M."/>
            <person name="Goker M."/>
            <person name="Detter J.C."/>
            <person name="Woyke T."/>
            <person name="Bristow J."/>
            <person name="Eisen J.A."/>
            <person name="Markowitz V."/>
            <person name="Hugenholtz P."/>
            <person name="Kyrpides N.C."/>
            <person name="Klenk H.P."/>
        </authorList>
    </citation>
    <scope>NUCLEOTIDE SEQUENCE [LARGE SCALE GENOMIC DNA]</scope>
    <source>
        <strain evidence="8">DSM 17365 / JCM 13257 / WB4</strain>
    </source>
</reference>
<protein>
    <submittedName>
        <fullName evidence="7">Polyprenyl synthetase</fullName>
    </submittedName>
</protein>
<name>E4T6I8_PALPW</name>
<keyword evidence="4" id="KW-0479">Metal-binding</keyword>
<dbReference type="PROSITE" id="PS00723">
    <property type="entry name" value="POLYPRENYL_SYNTHASE_1"/>
    <property type="match status" value="1"/>
</dbReference>
<evidence type="ECO:0000313" key="8">
    <source>
        <dbReference type="Proteomes" id="UP000008718"/>
    </source>
</evidence>
<organism evidence="7 8">
    <name type="scientific">Paludibacter propionicigenes (strain DSM 17365 / JCM 13257 / WB4)</name>
    <dbReference type="NCBI Taxonomy" id="694427"/>
    <lineage>
        <taxon>Bacteria</taxon>
        <taxon>Pseudomonadati</taxon>
        <taxon>Bacteroidota</taxon>
        <taxon>Bacteroidia</taxon>
        <taxon>Bacteroidales</taxon>
        <taxon>Paludibacteraceae</taxon>
        <taxon>Paludibacter</taxon>
    </lineage>
</organism>
<dbReference type="Proteomes" id="UP000008718">
    <property type="component" value="Chromosome"/>
</dbReference>
<sequence length="328" mass="36404">MSIHMNLIDTIKQPILQEMQLFRETFAEALKTDNPMLETVHEYVLQKSGKQLRPMLVLLSAKLCGHVNQNTVDGALALELLHTASLIHDDVVDDTLERRGKPSINARWTNKIAILSGDYILSKALVCATKTNSLPVLKSIANIGMQLSDGELLQLSNVQVLNASEENYLTIIRKKTALLFSTCTEVGGLSVNAAEDTLVRLRNFGEYLGICFQIKDDIFDYSENISIGKPTANDVRDGKITLPLIFALKNSEGDEKNKVVKIIEEKDFTPENIQTIIHFTHDNGGVAYAAKQMEAYKNKAIDELNGFAGSDVKTSLIRCAEYAANRDF</sequence>
<keyword evidence="8" id="KW-1185">Reference proteome</keyword>
<dbReference type="GO" id="GO:0004659">
    <property type="term" value="F:prenyltransferase activity"/>
    <property type="evidence" value="ECO:0007669"/>
    <property type="project" value="InterPro"/>
</dbReference>
<dbReference type="GO" id="GO:0046872">
    <property type="term" value="F:metal ion binding"/>
    <property type="evidence" value="ECO:0007669"/>
    <property type="project" value="UniProtKB-KW"/>
</dbReference>
<dbReference type="AlphaFoldDB" id="E4T6I8"/>
<gene>
    <name evidence="7" type="ordered locus">Palpr_2196</name>
</gene>
<dbReference type="Pfam" id="PF00348">
    <property type="entry name" value="polyprenyl_synt"/>
    <property type="match status" value="1"/>
</dbReference>
<dbReference type="eggNOG" id="COG0142">
    <property type="taxonomic scope" value="Bacteria"/>
</dbReference>
<dbReference type="HOGENOM" id="CLU_014015_2_0_10"/>